<dbReference type="GO" id="GO:0008525">
    <property type="term" value="F:phosphatidylcholine transporter activity"/>
    <property type="evidence" value="ECO:0007669"/>
    <property type="project" value="TreeGrafter"/>
</dbReference>
<gene>
    <name evidence="2" type="ORF">AFUS01_LOCUS45010</name>
</gene>
<dbReference type="InterPro" id="IPR055261">
    <property type="entry name" value="PI_transfer_N"/>
</dbReference>
<dbReference type="InterPro" id="IPR001666">
    <property type="entry name" value="PI_transfer"/>
</dbReference>
<dbReference type="FunFam" id="3.30.530.20:FF:000025">
    <property type="entry name" value="Phosphatidylinositol transfer protein beta"/>
    <property type="match status" value="1"/>
</dbReference>
<dbReference type="AlphaFoldDB" id="A0A8J2LPA5"/>
<dbReference type="PANTHER" id="PTHR10658:SF11">
    <property type="entry name" value="VIBRATOR, ISOFORM B"/>
    <property type="match status" value="1"/>
</dbReference>
<dbReference type="OrthoDB" id="18453at2759"/>
<dbReference type="Pfam" id="PF02121">
    <property type="entry name" value="IP_trans"/>
    <property type="match status" value="1"/>
</dbReference>
<feature type="domain" description="Phosphatidylinositol transfer protein N-terminal" evidence="1">
    <location>
        <begin position="4"/>
        <end position="254"/>
    </location>
</feature>
<evidence type="ECO:0000259" key="1">
    <source>
        <dbReference type="Pfam" id="PF02121"/>
    </source>
</evidence>
<evidence type="ECO:0000313" key="3">
    <source>
        <dbReference type="Proteomes" id="UP000708208"/>
    </source>
</evidence>
<protein>
    <recommendedName>
        <fullName evidence="1">Phosphatidylinositol transfer protein N-terminal domain-containing protein</fullName>
    </recommendedName>
</protein>
<sequence length="274" mass="31911">MDNMLTKEYRITMPVTVEEYRIGQLYSLSEASLMETGGGEGVEVLRNESFDNYPLLGSRFCKGQYTYKKYYLASKVPAFIRFLVPNQSLIIHEESWNAYPYSRTIITNPGYMKENFVISIDTMHVAGKGDKENVHELSAEKLKQREVIFVDIANDPIVPADYKAEEDPGKFKSVKTSRGPLQGDWIENTKPLMTCYKLVSVEFKWFGLQTRVENFVQKCERRLFTNFGRQVFCWIDRWHDMSLDDVRAFEERIRDDLEQQRKSVGVRGMKAESD</sequence>
<name>A0A8J2LPA5_9HEXA</name>
<evidence type="ECO:0000313" key="2">
    <source>
        <dbReference type="EMBL" id="CAG7835673.1"/>
    </source>
</evidence>
<keyword evidence="3" id="KW-1185">Reference proteome</keyword>
<dbReference type="GO" id="GO:0035091">
    <property type="term" value="F:phosphatidylinositol binding"/>
    <property type="evidence" value="ECO:0007669"/>
    <property type="project" value="TreeGrafter"/>
</dbReference>
<dbReference type="GO" id="GO:0005737">
    <property type="term" value="C:cytoplasm"/>
    <property type="evidence" value="ECO:0007669"/>
    <property type="project" value="TreeGrafter"/>
</dbReference>
<dbReference type="EMBL" id="CAJVCH010570720">
    <property type="protein sequence ID" value="CAG7835673.1"/>
    <property type="molecule type" value="Genomic_DNA"/>
</dbReference>
<organism evidence="2 3">
    <name type="scientific">Allacma fusca</name>
    <dbReference type="NCBI Taxonomy" id="39272"/>
    <lineage>
        <taxon>Eukaryota</taxon>
        <taxon>Metazoa</taxon>
        <taxon>Ecdysozoa</taxon>
        <taxon>Arthropoda</taxon>
        <taxon>Hexapoda</taxon>
        <taxon>Collembola</taxon>
        <taxon>Symphypleona</taxon>
        <taxon>Sminthuridae</taxon>
        <taxon>Allacma</taxon>
    </lineage>
</organism>
<accession>A0A8J2LPA5</accession>
<dbReference type="GO" id="GO:0031210">
    <property type="term" value="F:phosphatidylcholine binding"/>
    <property type="evidence" value="ECO:0007669"/>
    <property type="project" value="TreeGrafter"/>
</dbReference>
<reference evidence="2" key="1">
    <citation type="submission" date="2021-06" db="EMBL/GenBank/DDBJ databases">
        <authorList>
            <person name="Hodson N. C."/>
            <person name="Mongue J. A."/>
            <person name="Jaron S. K."/>
        </authorList>
    </citation>
    <scope>NUCLEOTIDE SEQUENCE</scope>
</reference>
<dbReference type="GO" id="GO:0008526">
    <property type="term" value="F:phosphatidylinositol transfer activity"/>
    <property type="evidence" value="ECO:0007669"/>
    <property type="project" value="TreeGrafter"/>
</dbReference>
<comment type="caution">
    <text evidence="2">The sequence shown here is derived from an EMBL/GenBank/DDBJ whole genome shotgun (WGS) entry which is preliminary data.</text>
</comment>
<dbReference type="Proteomes" id="UP000708208">
    <property type="component" value="Unassembled WGS sequence"/>
</dbReference>
<proteinExistence type="predicted"/>
<dbReference type="PANTHER" id="PTHR10658">
    <property type="entry name" value="PHOSPHATIDYLINOSITOL TRANSFER PROTEIN"/>
    <property type="match status" value="1"/>
</dbReference>